<dbReference type="STRING" id="45351.A7SZM2"/>
<dbReference type="AlphaFoldDB" id="A7SZM2"/>
<dbReference type="GO" id="GO:0005634">
    <property type="term" value="C:nucleus"/>
    <property type="evidence" value="ECO:0000318"/>
    <property type="project" value="GO_Central"/>
</dbReference>
<dbReference type="Gene3D" id="4.10.280.10">
    <property type="entry name" value="Helix-loop-helix DNA-binding domain"/>
    <property type="match status" value="1"/>
</dbReference>
<dbReference type="SMART" id="SM00353">
    <property type="entry name" value="HLH"/>
    <property type="match status" value="1"/>
</dbReference>
<dbReference type="PANTHER" id="PTHR19290">
    <property type="entry name" value="BASIC HELIX-LOOP-HELIX PROTEIN NEUROGENIN-RELATED"/>
    <property type="match status" value="1"/>
</dbReference>
<dbReference type="GO" id="GO:0046983">
    <property type="term" value="F:protein dimerization activity"/>
    <property type="evidence" value="ECO:0007669"/>
    <property type="project" value="InterPro"/>
</dbReference>
<reference evidence="2 3" key="1">
    <citation type="journal article" date="2007" name="Science">
        <title>Sea anemone genome reveals ancestral eumetazoan gene repertoire and genomic organization.</title>
        <authorList>
            <person name="Putnam N.H."/>
            <person name="Srivastava M."/>
            <person name="Hellsten U."/>
            <person name="Dirks B."/>
            <person name="Chapman J."/>
            <person name="Salamov A."/>
            <person name="Terry A."/>
            <person name="Shapiro H."/>
            <person name="Lindquist E."/>
            <person name="Kapitonov V.V."/>
            <person name="Jurka J."/>
            <person name="Genikhovich G."/>
            <person name="Grigoriev I.V."/>
            <person name="Lucas S.M."/>
            <person name="Steele R.E."/>
            <person name="Finnerty J.R."/>
            <person name="Technau U."/>
            <person name="Martindale M.Q."/>
            <person name="Rokhsar D.S."/>
        </authorList>
    </citation>
    <scope>NUCLEOTIDE SEQUENCE [LARGE SCALE GENOMIC DNA]</scope>
    <source>
        <strain evidence="3">CH2 X CH6</strain>
    </source>
</reference>
<organism evidence="2 3">
    <name type="scientific">Nematostella vectensis</name>
    <name type="common">Starlet sea anemone</name>
    <dbReference type="NCBI Taxonomy" id="45351"/>
    <lineage>
        <taxon>Eukaryota</taxon>
        <taxon>Metazoa</taxon>
        <taxon>Cnidaria</taxon>
        <taxon>Anthozoa</taxon>
        <taxon>Hexacorallia</taxon>
        <taxon>Actiniaria</taxon>
        <taxon>Edwardsiidae</taxon>
        <taxon>Nematostella</taxon>
    </lineage>
</organism>
<dbReference type="InterPro" id="IPR050359">
    <property type="entry name" value="bHLH_transcription_factors"/>
</dbReference>
<dbReference type="Pfam" id="PF00010">
    <property type="entry name" value="HLH"/>
    <property type="match status" value="1"/>
</dbReference>
<dbReference type="InParanoid" id="A7SZM2"/>
<accession>A7SZM2</accession>
<dbReference type="GO" id="GO:0045944">
    <property type="term" value="P:positive regulation of transcription by RNA polymerase II"/>
    <property type="evidence" value="ECO:0000318"/>
    <property type="project" value="GO_Central"/>
</dbReference>
<dbReference type="HOGENOM" id="CLU_1827609_0_0_1"/>
<evidence type="ECO:0000259" key="1">
    <source>
        <dbReference type="PROSITE" id="PS50888"/>
    </source>
</evidence>
<dbReference type="GO" id="GO:0000981">
    <property type="term" value="F:DNA-binding transcription factor activity, RNA polymerase II-specific"/>
    <property type="evidence" value="ECO:0000318"/>
    <property type="project" value="GO_Central"/>
</dbReference>
<dbReference type="EMBL" id="DS469975">
    <property type="protein sequence ID" value="EDO30831.1"/>
    <property type="molecule type" value="Genomic_DNA"/>
</dbReference>
<dbReference type="OMA" id="CPRIDED"/>
<dbReference type="Proteomes" id="UP000001593">
    <property type="component" value="Unassembled WGS sequence"/>
</dbReference>
<dbReference type="InterPro" id="IPR011598">
    <property type="entry name" value="bHLH_dom"/>
</dbReference>
<gene>
    <name evidence="2" type="ORF">NEMVEDRAFT_v1g220027</name>
</gene>
<dbReference type="PANTHER" id="PTHR19290:SF163">
    <property type="entry name" value="BASIC HELIX-LOOP-HELIX NEURAL TRANSCRIPTION FACTOR TAP"/>
    <property type="match status" value="1"/>
</dbReference>
<evidence type="ECO:0000313" key="3">
    <source>
        <dbReference type="Proteomes" id="UP000001593"/>
    </source>
</evidence>
<name>A7SZM2_NEMVE</name>
<sequence length="141" mass="16466">MVYTPSNEEQNYEKIFTEQATEFPWSLFEKAAEITEDCPRESKRTKLTVPPTVRRFRQLRRNARERERQGRLNSAFDVLRGVIPDYLSGKGPERKLTQIETLRLATHYIMALSEMLEDENQKSSDCCECGHTYSRSSPNTE</sequence>
<dbReference type="SUPFAM" id="SSF47459">
    <property type="entry name" value="HLH, helix-loop-helix DNA-binding domain"/>
    <property type="match status" value="1"/>
</dbReference>
<protein>
    <recommendedName>
        <fullName evidence="1">BHLH domain-containing protein</fullName>
    </recommendedName>
</protein>
<dbReference type="GO" id="GO:0061564">
    <property type="term" value="P:axon development"/>
    <property type="evidence" value="ECO:0000318"/>
    <property type="project" value="GO_Central"/>
</dbReference>
<keyword evidence="3" id="KW-1185">Reference proteome</keyword>
<dbReference type="PROSITE" id="PS50888">
    <property type="entry name" value="BHLH"/>
    <property type="match status" value="1"/>
</dbReference>
<dbReference type="InterPro" id="IPR036638">
    <property type="entry name" value="HLH_DNA-bd_sf"/>
</dbReference>
<feature type="domain" description="BHLH" evidence="1">
    <location>
        <begin position="56"/>
        <end position="112"/>
    </location>
</feature>
<dbReference type="eggNOG" id="KOG3898">
    <property type="taxonomic scope" value="Eukaryota"/>
</dbReference>
<evidence type="ECO:0000313" key="2">
    <source>
        <dbReference type="EMBL" id="EDO30831.1"/>
    </source>
</evidence>
<dbReference type="GO" id="GO:0070888">
    <property type="term" value="F:E-box binding"/>
    <property type="evidence" value="ECO:0000318"/>
    <property type="project" value="GO_Central"/>
</dbReference>
<dbReference type="GO" id="GO:0007423">
    <property type="term" value="P:sensory organ development"/>
    <property type="evidence" value="ECO:0000318"/>
    <property type="project" value="GO_Central"/>
</dbReference>
<proteinExistence type="predicted"/>